<reference evidence="3 4" key="1">
    <citation type="submission" date="2018-02" db="EMBL/GenBank/DDBJ databases">
        <title>Genomic analysis of the strain RR4-38 isolated from a seawater recirculating aquaculture system.</title>
        <authorList>
            <person name="Kim Y.-S."/>
            <person name="Jang Y.H."/>
            <person name="Kim K.-H."/>
        </authorList>
    </citation>
    <scope>NUCLEOTIDE SEQUENCE [LARGE SCALE GENOMIC DNA]</scope>
    <source>
        <strain evidence="3 4">RR4-38</strain>
    </source>
</reference>
<name>A0A2S0HVJ0_9FLAO</name>
<evidence type="ECO:0000256" key="2">
    <source>
        <dbReference type="SAM" id="SignalP"/>
    </source>
</evidence>
<feature type="chain" id="PRO_5015564707" description="Secreted protein" evidence="2">
    <location>
        <begin position="26"/>
        <end position="131"/>
    </location>
</feature>
<organism evidence="3 4">
    <name type="scientific">Pukyongia salina</name>
    <dbReference type="NCBI Taxonomy" id="2094025"/>
    <lineage>
        <taxon>Bacteria</taxon>
        <taxon>Pseudomonadati</taxon>
        <taxon>Bacteroidota</taxon>
        <taxon>Flavobacteriia</taxon>
        <taxon>Flavobacteriales</taxon>
        <taxon>Flavobacteriaceae</taxon>
        <taxon>Pukyongia</taxon>
    </lineage>
</organism>
<protein>
    <recommendedName>
        <fullName evidence="5">Secreted protein</fullName>
    </recommendedName>
</protein>
<feature type="compositionally biased region" description="Basic and acidic residues" evidence="1">
    <location>
        <begin position="121"/>
        <end position="131"/>
    </location>
</feature>
<feature type="region of interest" description="Disordered" evidence="1">
    <location>
        <begin position="28"/>
        <end position="131"/>
    </location>
</feature>
<evidence type="ECO:0000256" key="1">
    <source>
        <dbReference type="SAM" id="MobiDB-lite"/>
    </source>
</evidence>
<dbReference type="KEGG" id="aue:C5O00_05600"/>
<keyword evidence="2" id="KW-0732">Signal</keyword>
<dbReference type="Proteomes" id="UP000238442">
    <property type="component" value="Chromosome"/>
</dbReference>
<dbReference type="OrthoDB" id="678557at2"/>
<proteinExistence type="predicted"/>
<accession>A0A2S0HVJ0</accession>
<feature type="signal peptide" evidence="2">
    <location>
        <begin position="1"/>
        <end position="25"/>
    </location>
</feature>
<dbReference type="RefSeq" id="WP_105215679.1">
    <property type="nucleotide sequence ID" value="NZ_CP027062.1"/>
</dbReference>
<keyword evidence="4" id="KW-1185">Reference proteome</keyword>
<gene>
    <name evidence="3" type="ORF">C5O00_05600</name>
</gene>
<feature type="compositionally biased region" description="Polar residues" evidence="1">
    <location>
        <begin position="86"/>
        <end position="111"/>
    </location>
</feature>
<feature type="compositionally biased region" description="Low complexity" evidence="1">
    <location>
        <begin position="43"/>
        <end position="58"/>
    </location>
</feature>
<dbReference type="PROSITE" id="PS51257">
    <property type="entry name" value="PROKAR_LIPOPROTEIN"/>
    <property type="match status" value="1"/>
</dbReference>
<evidence type="ECO:0000313" key="3">
    <source>
        <dbReference type="EMBL" id="AVI50672.1"/>
    </source>
</evidence>
<evidence type="ECO:0008006" key="5">
    <source>
        <dbReference type="Google" id="ProtNLM"/>
    </source>
</evidence>
<sequence>MKIIKNRVKLTFGILLMLTFTLSMSCREDAKKEESTTQNTTVETNKATTNNTPATNENVAKNPAHGQPGHRCDIPVGAPLNAPPVQKSTGSPVINSGSGSPVQTNSGSTAKVNPPHGQPGHRCDVKVGDPL</sequence>
<dbReference type="EMBL" id="CP027062">
    <property type="protein sequence ID" value="AVI50672.1"/>
    <property type="molecule type" value="Genomic_DNA"/>
</dbReference>
<dbReference type="AlphaFoldDB" id="A0A2S0HVJ0"/>
<evidence type="ECO:0000313" key="4">
    <source>
        <dbReference type="Proteomes" id="UP000238442"/>
    </source>
</evidence>